<dbReference type="Gene3D" id="2.60.40.1130">
    <property type="entry name" value="Rab geranylgeranyltransferase alpha-subunit, insert domain"/>
    <property type="match status" value="1"/>
</dbReference>
<proteinExistence type="inferred from homology"/>
<keyword evidence="11" id="KW-1185">Reference proteome</keyword>
<comment type="function">
    <text evidence="9">Catalyzes the transfer of a geranyl-geranyl moiety from geranyl-geranyl pyrophosphate to cysteines occuring in specific C-terminal amino acid sequences.</text>
</comment>
<evidence type="ECO:0000313" key="10">
    <source>
        <dbReference type="EMBL" id="CAH0771798.1"/>
    </source>
</evidence>
<keyword evidence="4 9" id="KW-0637">Prenyltransferase</keyword>
<dbReference type="Proteomes" id="UP001152759">
    <property type="component" value="Chromosome 5"/>
</dbReference>
<organism evidence="10 11">
    <name type="scientific">Bemisia tabaci</name>
    <name type="common">Sweetpotato whitefly</name>
    <name type="synonym">Aleurodes tabaci</name>
    <dbReference type="NCBI Taxonomy" id="7038"/>
    <lineage>
        <taxon>Eukaryota</taxon>
        <taxon>Metazoa</taxon>
        <taxon>Ecdysozoa</taxon>
        <taxon>Arthropoda</taxon>
        <taxon>Hexapoda</taxon>
        <taxon>Insecta</taxon>
        <taxon>Pterygota</taxon>
        <taxon>Neoptera</taxon>
        <taxon>Paraneoptera</taxon>
        <taxon>Hemiptera</taxon>
        <taxon>Sternorrhyncha</taxon>
        <taxon>Aleyrodoidea</taxon>
        <taxon>Aleyrodidae</taxon>
        <taxon>Aleyrodinae</taxon>
        <taxon>Bemisia</taxon>
    </lineage>
</organism>
<comment type="catalytic activity">
    <reaction evidence="8 9">
        <text>geranylgeranyl diphosphate + L-cysteinyl-[protein] = S-geranylgeranyl-L-cysteinyl-[protein] + diphosphate</text>
        <dbReference type="Rhea" id="RHEA:21240"/>
        <dbReference type="Rhea" id="RHEA-COMP:10131"/>
        <dbReference type="Rhea" id="RHEA-COMP:11537"/>
        <dbReference type="ChEBI" id="CHEBI:29950"/>
        <dbReference type="ChEBI" id="CHEBI:33019"/>
        <dbReference type="ChEBI" id="CHEBI:57533"/>
        <dbReference type="ChEBI" id="CHEBI:86021"/>
        <dbReference type="EC" id="2.5.1.60"/>
    </reaction>
</comment>
<evidence type="ECO:0000256" key="3">
    <source>
        <dbReference type="ARBA" id="ARBA00014772"/>
    </source>
</evidence>
<keyword evidence="5 9" id="KW-0808">Transferase</keyword>
<evidence type="ECO:0000256" key="8">
    <source>
        <dbReference type="ARBA" id="ARBA00047658"/>
    </source>
</evidence>
<dbReference type="GO" id="GO:0004663">
    <property type="term" value="F:Rab geranylgeranyltransferase activity"/>
    <property type="evidence" value="ECO:0007669"/>
    <property type="project" value="UniProtKB-UniRule"/>
</dbReference>
<evidence type="ECO:0000256" key="5">
    <source>
        <dbReference type="ARBA" id="ARBA00022679"/>
    </source>
</evidence>
<gene>
    <name evidence="10" type="ORF">BEMITA_LOCUS8499</name>
</gene>
<evidence type="ECO:0000256" key="2">
    <source>
        <dbReference type="ARBA" id="ARBA00012656"/>
    </source>
</evidence>
<keyword evidence="6" id="KW-0677">Repeat</keyword>
<evidence type="ECO:0000256" key="6">
    <source>
        <dbReference type="ARBA" id="ARBA00022737"/>
    </source>
</evidence>
<dbReference type="Gene3D" id="1.25.40.120">
    <property type="entry name" value="Protein prenylyltransferase"/>
    <property type="match status" value="1"/>
</dbReference>
<dbReference type="FunFam" id="1.25.40.120:FF:000035">
    <property type="entry name" value="Geranylgeranyl transferase type-2 subunit alpha"/>
    <property type="match status" value="1"/>
</dbReference>
<dbReference type="Gene3D" id="3.80.10.10">
    <property type="entry name" value="Ribonuclease Inhibitor"/>
    <property type="match status" value="1"/>
</dbReference>
<evidence type="ECO:0000256" key="9">
    <source>
        <dbReference type="RuleBase" id="RU367120"/>
    </source>
</evidence>
<reference evidence="10" key="1">
    <citation type="submission" date="2021-12" db="EMBL/GenBank/DDBJ databases">
        <authorList>
            <person name="King R."/>
        </authorList>
    </citation>
    <scope>NUCLEOTIDE SEQUENCE</scope>
</reference>
<evidence type="ECO:0000256" key="4">
    <source>
        <dbReference type="ARBA" id="ARBA00022602"/>
    </source>
</evidence>
<dbReference type="PROSITE" id="PS51147">
    <property type="entry name" value="PFTA"/>
    <property type="match status" value="5"/>
</dbReference>
<dbReference type="SUPFAM" id="SSF48439">
    <property type="entry name" value="Protein prenylyltransferase"/>
    <property type="match status" value="1"/>
</dbReference>
<dbReference type="GO" id="GO:0097354">
    <property type="term" value="P:prenylation"/>
    <property type="evidence" value="ECO:0007669"/>
    <property type="project" value="UniProtKB-UniRule"/>
</dbReference>
<dbReference type="EC" id="2.5.1.60" evidence="2 9"/>
<comment type="similarity">
    <text evidence="1 9">Belongs to the protein prenyltransferase subunit alpha family.</text>
</comment>
<dbReference type="InterPro" id="IPR002088">
    <property type="entry name" value="Prenyl_trans_a"/>
</dbReference>
<accession>A0A9P0C926</accession>
<dbReference type="Pfam" id="PF01239">
    <property type="entry name" value="PPTA"/>
    <property type="match status" value="4"/>
</dbReference>
<dbReference type="KEGG" id="btab:109035618"/>
<evidence type="ECO:0000313" key="11">
    <source>
        <dbReference type="Proteomes" id="UP001152759"/>
    </source>
</evidence>
<dbReference type="PANTHER" id="PTHR11129">
    <property type="entry name" value="PROTEIN FARNESYLTRANSFERASE ALPHA SUBUNIT/RAB GERANYLGERANYL TRANSFERASE ALPHA SUBUNIT"/>
    <property type="match status" value="1"/>
</dbReference>
<protein>
    <recommendedName>
        <fullName evidence="3 9">Geranylgeranyl transferase type-2 subunit alpha</fullName>
        <ecNumber evidence="2 9">2.5.1.60</ecNumber>
    </recommendedName>
    <alternativeName>
        <fullName evidence="7 9">Geranylgeranyl transferase type II subunit alpha</fullName>
    </alternativeName>
</protein>
<dbReference type="PANTHER" id="PTHR11129:SF2">
    <property type="entry name" value="GERANYLGERANYL TRANSFERASE TYPE-2 SUBUNIT ALPHA"/>
    <property type="match status" value="1"/>
</dbReference>
<evidence type="ECO:0000256" key="1">
    <source>
        <dbReference type="ARBA" id="ARBA00006734"/>
    </source>
</evidence>
<evidence type="ECO:0000256" key="7">
    <source>
        <dbReference type="ARBA" id="ARBA00031267"/>
    </source>
</evidence>
<sequence length="520" mass="60368">MHGRVKTRTTEEQRELQRIEKQKKVKLYLEGMNKAFEKRNKKELDDEALAICENLLVHNPDILTLWNFRKEILLEFKNSACTNPEIDLEKLVSKELYLTEVCLKVNPKSYCAWHQRCWTLDNIAPKPDWDRELLVCTKYLELDERNFHTWDYRKFVVGRAGVSAKSELEYTTSKINKNFSNYSSWHYRSQYLPLVHPDATGERPIDRDIHIKELTLVESAAFTDPNDQSGWFYQRWLLDLQQQLPLVLTQACISENFTWVAFNKPVCPNDTALSITGLGDGKWKTCNGETASHVWIKDTQDQSLISYEQSKLSLFVNGELKSDLELKLVTESNDQQKMIGFRKPSFINNLNSALVDFYSSLLESVISLLELEPDCKWPLLSFVTIARHLRFESSRAEIYEKLELLKKCDPTRKNYYDDLRSKFLIEDKLSELEDFTGVFDVSCMELTALYHTQYLSLFREVNLSKNKLGKIKRRCLGNLCNLQACEVLNISDNNLEVTKVPKLPNLVTLVDGKCLAGQKV</sequence>
<dbReference type="EMBL" id="OU963866">
    <property type="protein sequence ID" value="CAH0771798.1"/>
    <property type="molecule type" value="Genomic_DNA"/>
</dbReference>
<dbReference type="AlphaFoldDB" id="A0A9P0C926"/>
<dbReference type="InterPro" id="IPR032675">
    <property type="entry name" value="LRR_dom_sf"/>
</dbReference>
<dbReference type="GO" id="GO:0005968">
    <property type="term" value="C:Rab-protein geranylgeranyltransferase complex"/>
    <property type="evidence" value="ECO:0007669"/>
    <property type="project" value="TreeGrafter"/>
</dbReference>
<name>A0A9P0C926_BEMTA</name>